<keyword evidence="7" id="KW-0472">Membrane</keyword>
<organism evidence="10 11">
    <name type="scientific">Electrophorus electricus</name>
    <name type="common">Electric eel</name>
    <name type="synonym">Gymnotus electricus</name>
    <dbReference type="NCBI Taxonomy" id="8005"/>
    <lineage>
        <taxon>Eukaryota</taxon>
        <taxon>Metazoa</taxon>
        <taxon>Chordata</taxon>
        <taxon>Craniata</taxon>
        <taxon>Vertebrata</taxon>
        <taxon>Euteleostomi</taxon>
        <taxon>Actinopterygii</taxon>
        <taxon>Neopterygii</taxon>
        <taxon>Teleostei</taxon>
        <taxon>Ostariophysi</taxon>
        <taxon>Gymnotiformes</taxon>
        <taxon>Gymnotoidei</taxon>
        <taxon>Gymnotidae</taxon>
        <taxon>Electrophorus</taxon>
    </lineage>
</organism>
<evidence type="ECO:0000256" key="8">
    <source>
        <dbReference type="RuleBase" id="RU366017"/>
    </source>
</evidence>
<evidence type="ECO:0000256" key="1">
    <source>
        <dbReference type="ARBA" id="ARBA00004167"/>
    </source>
</evidence>
<evidence type="ECO:0000313" key="10">
    <source>
        <dbReference type="Ensembl" id="ENSEEEP00000063089.1"/>
    </source>
</evidence>
<evidence type="ECO:0000256" key="2">
    <source>
        <dbReference type="ARBA" id="ARBA00007647"/>
    </source>
</evidence>
<feature type="chain" id="PRO_5044288977" description="Glycosyltransferase family 92 protein" evidence="9">
    <location>
        <begin position="17"/>
        <end position="429"/>
    </location>
</feature>
<evidence type="ECO:0000256" key="4">
    <source>
        <dbReference type="ARBA" id="ARBA00022679"/>
    </source>
</evidence>
<dbReference type="Proteomes" id="UP000314983">
    <property type="component" value="Chromosome 18"/>
</dbReference>
<evidence type="ECO:0000256" key="6">
    <source>
        <dbReference type="ARBA" id="ARBA00022989"/>
    </source>
</evidence>
<evidence type="ECO:0000256" key="9">
    <source>
        <dbReference type="SAM" id="SignalP"/>
    </source>
</evidence>
<dbReference type="PANTHER" id="PTHR21461">
    <property type="entry name" value="GLYCOSYLTRANSFERASE FAMILY 92 PROTEIN"/>
    <property type="match status" value="1"/>
</dbReference>
<keyword evidence="6" id="KW-1133">Transmembrane helix</keyword>
<evidence type="ECO:0000256" key="7">
    <source>
        <dbReference type="ARBA" id="ARBA00023136"/>
    </source>
</evidence>
<reference evidence="10" key="2">
    <citation type="submission" date="2025-08" db="UniProtKB">
        <authorList>
            <consortium name="Ensembl"/>
        </authorList>
    </citation>
    <scope>IDENTIFICATION</scope>
</reference>
<comment type="subcellular location">
    <subcellularLocation>
        <location evidence="1">Membrane</location>
        <topology evidence="1">Single-pass membrane protein</topology>
    </subcellularLocation>
</comment>
<reference evidence="10 11" key="1">
    <citation type="submission" date="2020-05" db="EMBL/GenBank/DDBJ databases">
        <title>Electrophorus electricus (electric eel) genome, fEleEle1, primary haplotype.</title>
        <authorList>
            <person name="Myers G."/>
            <person name="Meyer A."/>
            <person name="Fedrigo O."/>
            <person name="Formenti G."/>
            <person name="Rhie A."/>
            <person name="Tracey A."/>
            <person name="Sims Y."/>
            <person name="Jarvis E.D."/>
        </authorList>
    </citation>
    <scope>NUCLEOTIDE SEQUENCE [LARGE SCALE GENOMIC DNA]</scope>
</reference>
<keyword evidence="9" id="KW-0732">Signal</keyword>
<dbReference type="GeneTree" id="ENSGT00530000064359"/>
<evidence type="ECO:0000256" key="3">
    <source>
        <dbReference type="ARBA" id="ARBA00022676"/>
    </source>
</evidence>
<feature type="signal peptide" evidence="9">
    <location>
        <begin position="1"/>
        <end position="16"/>
    </location>
</feature>
<reference evidence="10" key="3">
    <citation type="submission" date="2025-09" db="UniProtKB">
        <authorList>
            <consortium name="Ensembl"/>
        </authorList>
    </citation>
    <scope>IDENTIFICATION</scope>
</reference>
<evidence type="ECO:0000256" key="5">
    <source>
        <dbReference type="ARBA" id="ARBA00022692"/>
    </source>
</evidence>
<keyword evidence="5" id="KW-0812">Transmembrane</keyword>
<keyword evidence="11" id="KW-1185">Reference proteome</keyword>
<protein>
    <recommendedName>
        <fullName evidence="8">Glycosyltransferase family 92 protein</fullName>
        <ecNumber evidence="8">2.4.1.-</ecNumber>
    </recommendedName>
</protein>
<name>A0AAY5F2B3_ELEEL</name>
<dbReference type="InterPro" id="IPR008166">
    <property type="entry name" value="Glyco_transf_92"/>
</dbReference>
<evidence type="ECO:0000313" key="11">
    <source>
        <dbReference type="Proteomes" id="UP000314983"/>
    </source>
</evidence>
<dbReference type="Ensembl" id="ENSEEET00000029894.2">
    <property type="protein sequence ID" value="ENSEEEP00000063089.1"/>
    <property type="gene ID" value="ENSEEEG00000024900.1"/>
</dbReference>
<dbReference type="GO" id="GO:0005737">
    <property type="term" value="C:cytoplasm"/>
    <property type="evidence" value="ECO:0007669"/>
    <property type="project" value="TreeGrafter"/>
</dbReference>
<dbReference type="Pfam" id="PF01697">
    <property type="entry name" value="Glyco_transf_92"/>
    <property type="match status" value="1"/>
</dbReference>
<comment type="similarity">
    <text evidence="2 8">Belongs to the glycosyltransferase 92 family.</text>
</comment>
<proteinExistence type="inferred from homology"/>
<dbReference type="PANTHER" id="PTHR21461:SF45">
    <property type="entry name" value="GLYCOSYLTRANSFERASE FAMILY 92 PROTEIN"/>
    <property type="match status" value="1"/>
</dbReference>
<dbReference type="GO" id="GO:0016020">
    <property type="term" value="C:membrane"/>
    <property type="evidence" value="ECO:0007669"/>
    <property type="project" value="UniProtKB-SubCell"/>
</dbReference>
<accession>A0AAY5F2B3</accession>
<sequence length="429" mass="49943">LALIVLFVIIHHFGFPEFNTEYEDSLPAMYSSFKMNKSIVSLSSITPIKNSEHFIVSAFIEHRINKDIRIISIIKRQSLQPYLCIFCNNAHDCKFAKAEIEIHSDNFGFPFGASDVMCQGDGTENANQVALSINTDISHIYTTQFLPIKNRVEKYSFKYSFTVCISNLFGKYNNVLQFVQSMELYKLLGVQHVVIYNTSCGPDLEKLLQHYKREGILEIVPWPIDQFLNPSPGWNFTVHGGDLHYYGQLVTLNECIYRHMYQTEYILLNDIDEIIMPYKHINLQLLMEDLQSNNKDVGVFRIENHIFPKTKFEDNHRFRRPEWGNIPGINIMEHIYREPDRKNIYNPTKMIINPRMVMQTSVHSTLKHSGNVYLVPFDVCRIVHVRSPLQSHLSKNECFVDTRVWDFKDKLLPNVDRALQSSGLLQILD</sequence>
<keyword evidence="4 8" id="KW-0808">Transferase</keyword>
<dbReference type="AlphaFoldDB" id="A0AAY5F2B3"/>
<dbReference type="GO" id="GO:0016757">
    <property type="term" value="F:glycosyltransferase activity"/>
    <property type="evidence" value="ECO:0007669"/>
    <property type="project" value="UniProtKB-UniRule"/>
</dbReference>
<dbReference type="EC" id="2.4.1.-" evidence="8"/>
<keyword evidence="3 8" id="KW-0328">Glycosyltransferase</keyword>